<dbReference type="Pfam" id="PF00534">
    <property type="entry name" value="Glycos_transf_1"/>
    <property type="match status" value="1"/>
</dbReference>
<dbReference type="CDD" id="cd03811">
    <property type="entry name" value="GT4_GT28_WabH-like"/>
    <property type="match status" value="1"/>
</dbReference>
<evidence type="ECO:0000259" key="1">
    <source>
        <dbReference type="Pfam" id="PF00534"/>
    </source>
</evidence>
<keyword evidence="2" id="KW-0328">Glycosyltransferase</keyword>
<dbReference type="EMBL" id="CP139558">
    <property type="protein sequence ID" value="WPU95304.1"/>
    <property type="molecule type" value="Genomic_DNA"/>
</dbReference>
<reference evidence="2 3" key="1">
    <citation type="submission" date="2023-11" db="EMBL/GenBank/DDBJ databases">
        <title>Analysis of the Genomes of Mucilaginibacter gossypii cycad 4 and M. sabulilitoris SNA2: microbes with the potential for plant growth promotion.</title>
        <authorList>
            <person name="Hirsch A.M."/>
            <person name="Humm E."/>
            <person name="Rubbi M."/>
            <person name="Del Vecchio G."/>
            <person name="Ha S.M."/>
            <person name="Pellegrini M."/>
            <person name="Gunsalus R.P."/>
        </authorList>
    </citation>
    <scope>NUCLEOTIDE SEQUENCE [LARGE SCALE GENOMIC DNA]</scope>
    <source>
        <strain evidence="2 3">SNA2</strain>
    </source>
</reference>
<dbReference type="Proteomes" id="UP001324380">
    <property type="component" value="Chromosome"/>
</dbReference>
<dbReference type="RefSeq" id="WP_321564416.1">
    <property type="nucleotide sequence ID" value="NZ_CP139558.1"/>
</dbReference>
<dbReference type="PANTHER" id="PTHR12526">
    <property type="entry name" value="GLYCOSYLTRANSFERASE"/>
    <property type="match status" value="1"/>
</dbReference>
<dbReference type="SUPFAM" id="SSF53756">
    <property type="entry name" value="UDP-Glycosyltransferase/glycogen phosphorylase"/>
    <property type="match status" value="1"/>
</dbReference>
<gene>
    <name evidence="2" type="ORF">SNE25_07175</name>
</gene>
<protein>
    <submittedName>
        <fullName evidence="2">Glycosyltransferase</fullName>
        <ecNumber evidence="2">2.4.-.-</ecNumber>
    </submittedName>
</protein>
<feature type="domain" description="Glycosyl transferase family 1" evidence="1">
    <location>
        <begin position="187"/>
        <end position="328"/>
    </location>
</feature>
<keyword evidence="2" id="KW-0808">Transferase</keyword>
<name>A0ABZ0TQV8_9SPHI</name>
<keyword evidence="3" id="KW-1185">Reference proteome</keyword>
<dbReference type="GO" id="GO:0016757">
    <property type="term" value="F:glycosyltransferase activity"/>
    <property type="evidence" value="ECO:0007669"/>
    <property type="project" value="UniProtKB-KW"/>
</dbReference>
<sequence>MSEVKQNVVFISMSDAANGAENVLLMASNAIGAPILFLKKVKTGGLRIPAEQEFRYATDKNMLMGFLGLINLIKPYRRDFIIMSTHPYLNACLGFLKRTGYLKSQLIVRECTSVFTRFAGFKKLSYQLAYQLGYPGVNLVVCQTSLMRYQFLQHVNFVPDHKVIVQENPVDLQQILTKAGASLNDPDTDANFICAAGRLIPEKGFSVLIYAFSCIEEQYPDLKLLILGEGPDRIELTKLIETLGLTTRVILKGLIDNPIPYFKKAKVCVVSSIKEGFPNVLLEMMTMNQSVVATLCAGGIENIPGILTTKVNSVNELALTIEKALSKDVCNEGEITKQYLHNRTPEKFINALLHNLNYIPTTMNIQQEGHQLHFKLKSYEKRN</sequence>
<proteinExistence type="predicted"/>
<dbReference type="InterPro" id="IPR001296">
    <property type="entry name" value="Glyco_trans_1"/>
</dbReference>
<accession>A0ABZ0TQV8</accession>
<organism evidence="2 3">
    <name type="scientific">Mucilaginibacter sabulilitoris</name>
    <dbReference type="NCBI Taxonomy" id="1173583"/>
    <lineage>
        <taxon>Bacteria</taxon>
        <taxon>Pseudomonadati</taxon>
        <taxon>Bacteroidota</taxon>
        <taxon>Sphingobacteriia</taxon>
        <taxon>Sphingobacteriales</taxon>
        <taxon>Sphingobacteriaceae</taxon>
        <taxon>Mucilaginibacter</taxon>
    </lineage>
</organism>
<evidence type="ECO:0000313" key="2">
    <source>
        <dbReference type="EMBL" id="WPU95304.1"/>
    </source>
</evidence>
<evidence type="ECO:0000313" key="3">
    <source>
        <dbReference type="Proteomes" id="UP001324380"/>
    </source>
</evidence>
<dbReference type="EC" id="2.4.-.-" evidence="2"/>
<dbReference type="Gene3D" id="3.40.50.2000">
    <property type="entry name" value="Glycogen Phosphorylase B"/>
    <property type="match status" value="2"/>
</dbReference>